<dbReference type="InterPro" id="IPR029010">
    <property type="entry name" value="ThuA-like"/>
</dbReference>
<dbReference type="GO" id="GO:0016740">
    <property type="term" value="F:transferase activity"/>
    <property type="evidence" value="ECO:0007669"/>
    <property type="project" value="UniProtKB-KW"/>
</dbReference>
<keyword evidence="3" id="KW-0808">Transferase</keyword>
<dbReference type="RefSeq" id="XP_025350191.1">
    <property type="nucleotide sequence ID" value="XM_025491683.1"/>
</dbReference>
<gene>
    <name evidence="3" type="ORF">BCV69DRAFT_280651</name>
</gene>
<feature type="chain" id="PRO_5016352508" evidence="1">
    <location>
        <begin position="27"/>
        <end position="299"/>
    </location>
</feature>
<dbReference type="AlphaFoldDB" id="A0A316UF42"/>
<dbReference type="OrthoDB" id="3482285at2759"/>
<sequence>MLRSATFPFFLLLVIALLASVSSVLSRQSTKCSPKILLFTKTAGYRHDAIPTAVKTITDLGSGRLTPSALDSSVSTATWTTVNSEDETDFEDRAYLNQFDAIVFAFTTDVDPPGVGTILTDAGVANFMSYIEAGGNFVGIHSSTNTLYASPAYGRLAGGFFSYHAGSQKVSLKAIGSSHPATSKLPNPFNIKEEMYHLRSNPRLLPSPAHVILTNATAYPDPGGTHREGKPQPLAWWREGGLLDVNSTALGGDLDGQSNYTGGAGRSFVTTLGHEIATWSNDAFQGHIMGAIAWTIMST</sequence>
<evidence type="ECO:0000256" key="1">
    <source>
        <dbReference type="SAM" id="SignalP"/>
    </source>
</evidence>
<name>A0A316UF42_9BASI</name>
<keyword evidence="4" id="KW-1185">Reference proteome</keyword>
<dbReference type="Gene3D" id="3.40.50.880">
    <property type="match status" value="1"/>
</dbReference>
<proteinExistence type="predicted"/>
<dbReference type="Pfam" id="PF06283">
    <property type="entry name" value="ThuA"/>
    <property type="match status" value="1"/>
</dbReference>
<feature type="domain" description="ThuA-like" evidence="2">
    <location>
        <begin position="35"/>
        <end position="295"/>
    </location>
</feature>
<feature type="signal peptide" evidence="1">
    <location>
        <begin position="1"/>
        <end position="26"/>
    </location>
</feature>
<organism evidence="3 4">
    <name type="scientific">Pseudomicrostroma glucosiphilum</name>
    <dbReference type="NCBI Taxonomy" id="1684307"/>
    <lineage>
        <taxon>Eukaryota</taxon>
        <taxon>Fungi</taxon>
        <taxon>Dikarya</taxon>
        <taxon>Basidiomycota</taxon>
        <taxon>Ustilaginomycotina</taxon>
        <taxon>Exobasidiomycetes</taxon>
        <taxon>Microstromatales</taxon>
        <taxon>Microstromatales incertae sedis</taxon>
        <taxon>Pseudomicrostroma</taxon>
    </lineage>
</organism>
<accession>A0A316UF42</accession>
<dbReference type="GeneID" id="37013417"/>
<dbReference type="EMBL" id="KZ819322">
    <property type="protein sequence ID" value="PWN23031.1"/>
    <property type="molecule type" value="Genomic_DNA"/>
</dbReference>
<keyword evidence="3" id="KW-0315">Glutamine amidotransferase</keyword>
<dbReference type="Proteomes" id="UP000245942">
    <property type="component" value="Unassembled WGS sequence"/>
</dbReference>
<evidence type="ECO:0000313" key="4">
    <source>
        <dbReference type="Proteomes" id="UP000245942"/>
    </source>
</evidence>
<reference evidence="3 4" key="1">
    <citation type="journal article" date="2018" name="Mol. Biol. Evol.">
        <title>Broad Genomic Sampling Reveals a Smut Pathogenic Ancestry of the Fungal Clade Ustilaginomycotina.</title>
        <authorList>
            <person name="Kijpornyongpan T."/>
            <person name="Mondo S.J."/>
            <person name="Barry K."/>
            <person name="Sandor L."/>
            <person name="Lee J."/>
            <person name="Lipzen A."/>
            <person name="Pangilinan J."/>
            <person name="LaButti K."/>
            <person name="Hainaut M."/>
            <person name="Henrissat B."/>
            <person name="Grigoriev I.V."/>
            <person name="Spatafora J.W."/>
            <person name="Aime M.C."/>
        </authorList>
    </citation>
    <scope>NUCLEOTIDE SEQUENCE [LARGE SCALE GENOMIC DNA]</scope>
    <source>
        <strain evidence="3 4">MCA 4718</strain>
    </source>
</reference>
<evidence type="ECO:0000259" key="2">
    <source>
        <dbReference type="Pfam" id="PF06283"/>
    </source>
</evidence>
<dbReference type="SUPFAM" id="SSF52317">
    <property type="entry name" value="Class I glutamine amidotransferase-like"/>
    <property type="match status" value="1"/>
</dbReference>
<dbReference type="InterPro" id="IPR029062">
    <property type="entry name" value="Class_I_gatase-like"/>
</dbReference>
<dbReference type="PANTHER" id="PTHR40469">
    <property type="entry name" value="SECRETED GLYCOSYL HYDROLASE"/>
    <property type="match status" value="1"/>
</dbReference>
<keyword evidence="1" id="KW-0732">Signal</keyword>
<protein>
    <submittedName>
        <fullName evidence="3">Class I glutamine amidotransferase-like protein</fullName>
    </submittedName>
</protein>
<evidence type="ECO:0000313" key="3">
    <source>
        <dbReference type="EMBL" id="PWN23031.1"/>
    </source>
</evidence>
<dbReference type="PANTHER" id="PTHR40469:SF2">
    <property type="entry name" value="GALACTOSE-BINDING DOMAIN-LIKE SUPERFAMILY PROTEIN"/>
    <property type="match status" value="1"/>
</dbReference>